<reference evidence="1" key="2">
    <citation type="journal article" date="2022" name="New Phytol.">
        <title>Evolutionary transition to the ectomycorrhizal habit in the genomes of a hyperdiverse lineage of mushroom-forming fungi.</title>
        <authorList>
            <person name="Looney B."/>
            <person name="Miyauchi S."/>
            <person name="Morin E."/>
            <person name="Drula E."/>
            <person name="Courty P.E."/>
            <person name="Kohler A."/>
            <person name="Kuo A."/>
            <person name="LaButti K."/>
            <person name="Pangilinan J."/>
            <person name="Lipzen A."/>
            <person name="Riley R."/>
            <person name="Andreopoulos W."/>
            <person name="He G."/>
            <person name="Johnson J."/>
            <person name="Nolan M."/>
            <person name="Tritt A."/>
            <person name="Barry K.W."/>
            <person name="Grigoriev I.V."/>
            <person name="Nagy L.G."/>
            <person name="Hibbett D."/>
            <person name="Henrissat B."/>
            <person name="Matheny P.B."/>
            <person name="Labbe J."/>
            <person name="Martin F.M."/>
        </authorList>
    </citation>
    <scope>NUCLEOTIDE SEQUENCE</scope>
    <source>
        <strain evidence="1">FP105234-sp</strain>
    </source>
</reference>
<proteinExistence type="predicted"/>
<dbReference type="Proteomes" id="UP000814033">
    <property type="component" value="Unassembled WGS sequence"/>
</dbReference>
<accession>A0ACB8RA76</accession>
<organism evidence="1 2">
    <name type="scientific">Auriscalpium vulgare</name>
    <dbReference type="NCBI Taxonomy" id="40419"/>
    <lineage>
        <taxon>Eukaryota</taxon>
        <taxon>Fungi</taxon>
        <taxon>Dikarya</taxon>
        <taxon>Basidiomycota</taxon>
        <taxon>Agaricomycotina</taxon>
        <taxon>Agaricomycetes</taxon>
        <taxon>Russulales</taxon>
        <taxon>Auriscalpiaceae</taxon>
        <taxon>Auriscalpium</taxon>
    </lineage>
</organism>
<dbReference type="EMBL" id="MU276149">
    <property type="protein sequence ID" value="KAI0041036.1"/>
    <property type="molecule type" value="Genomic_DNA"/>
</dbReference>
<keyword evidence="2" id="KW-1185">Reference proteome</keyword>
<reference evidence="1" key="1">
    <citation type="submission" date="2021-02" db="EMBL/GenBank/DDBJ databases">
        <authorList>
            <consortium name="DOE Joint Genome Institute"/>
            <person name="Ahrendt S."/>
            <person name="Looney B.P."/>
            <person name="Miyauchi S."/>
            <person name="Morin E."/>
            <person name="Drula E."/>
            <person name="Courty P.E."/>
            <person name="Chicoki N."/>
            <person name="Fauchery L."/>
            <person name="Kohler A."/>
            <person name="Kuo A."/>
            <person name="Labutti K."/>
            <person name="Pangilinan J."/>
            <person name="Lipzen A."/>
            <person name="Riley R."/>
            <person name="Andreopoulos W."/>
            <person name="He G."/>
            <person name="Johnson J."/>
            <person name="Barry K.W."/>
            <person name="Grigoriev I.V."/>
            <person name="Nagy L."/>
            <person name="Hibbett D."/>
            <person name="Henrissat B."/>
            <person name="Matheny P.B."/>
            <person name="Labbe J."/>
            <person name="Martin F."/>
        </authorList>
    </citation>
    <scope>NUCLEOTIDE SEQUENCE</scope>
    <source>
        <strain evidence="1">FP105234-sp</strain>
    </source>
</reference>
<comment type="caution">
    <text evidence="1">The sequence shown here is derived from an EMBL/GenBank/DDBJ whole genome shotgun (WGS) entry which is preliminary data.</text>
</comment>
<evidence type="ECO:0000313" key="2">
    <source>
        <dbReference type="Proteomes" id="UP000814033"/>
    </source>
</evidence>
<protein>
    <submittedName>
        <fullName evidence="1">Uncharacterized protein</fullName>
    </submittedName>
</protein>
<name>A0ACB8RA76_9AGAM</name>
<sequence>MPASMLDTIQPGLPAQSAAAVPTPAAGQKSDGNESSGRSDKALSTSDVLKQLELRFAKNKVQVDEYYDKVQVDCRSIEAELAQQDLEIEEFIKIQQEGTLRHAAKMDVAFQELEEEMKQLDGAIDQLDGAIHMLHSEMQQNRREIEQASAH</sequence>
<gene>
    <name evidence="1" type="ORF">FA95DRAFT_1683455</name>
</gene>
<evidence type="ECO:0000313" key="1">
    <source>
        <dbReference type="EMBL" id="KAI0041036.1"/>
    </source>
</evidence>